<dbReference type="Pfam" id="PF06479">
    <property type="entry name" value="Ribonuc_2-5A"/>
    <property type="match status" value="1"/>
</dbReference>
<dbReference type="Pfam" id="PF00069">
    <property type="entry name" value="Pkinase"/>
    <property type="match status" value="1"/>
</dbReference>
<keyword evidence="2" id="KW-0547">Nucleotide-binding</keyword>
<dbReference type="GO" id="GO:0004521">
    <property type="term" value="F:RNA endonuclease activity"/>
    <property type="evidence" value="ECO:0007669"/>
    <property type="project" value="InterPro"/>
</dbReference>
<dbReference type="InterPro" id="IPR045133">
    <property type="entry name" value="IRE1/2-like"/>
</dbReference>
<dbReference type="InterPro" id="IPR038357">
    <property type="entry name" value="KEN_sf"/>
</dbReference>
<dbReference type="PROSITE" id="PS50011">
    <property type="entry name" value="PROTEIN_KINASE_DOM"/>
    <property type="match status" value="1"/>
</dbReference>
<sequence length="554" mass="63137">MLSLIKSFKEADSQFRYIALELCAATVQDYIEQRYSPPIQLKAEDILYQAMAGIKHLHSLDIVHRDVKPHNVLISLPNSKNEVRCMISDFGLCKKLAAGRYSFSRRSGAAGTEGWIAPEMLDEKQRTTCAVDIFSMGCLFYYVLTEGRHPFGESLRRQANILCGDYNFKYLPGDEHYVSRKLIERMIAFDPDKRPSAQVILEHPFFWSTEKQLAFFQVLPLGHAGCVFHLKNLFNFLTRRSGYFREFQSISDYVLICPVDLRKFRSYRGTSVRDLLRAMRNKKHHYRQLPDPVKKTLGSVPDEFVSYFTSRFPQLLLHVYTAMECCSYERIMHPYYAIDAGKLARIEEERAQEEARSQEDFPSTVENGPGGDNGTDINEDLDVLLGRGGDADITKYQHEGVLAGLEASDPEKSNILQDQGKDILTLSPNSPENLPTTQMADTLHLSQTPHPNNSDIWPRGQSVDDVVLLPTSHLRPTVPKALQKSSPSPHRRRAEPHEQRWNSPEHRNTGSPQPQRRLFHDSSPSKDGSGSPSPRARHRRYQRKKASTSPSSFD</sequence>
<feature type="domain" description="KEN" evidence="6">
    <location>
        <begin position="209"/>
        <end position="338"/>
    </location>
</feature>
<dbReference type="GO" id="GO:0036498">
    <property type="term" value="P:IRE1-mediated unfolded protein response"/>
    <property type="evidence" value="ECO:0007669"/>
    <property type="project" value="TreeGrafter"/>
</dbReference>
<feature type="compositionally biased region" description="Basic residues" evidence="4">
    <location>
        <begin position="535"/>
        <end position="546"/>
    </location>
</feature>
<proteinExistence type="predicted"/>
<evidence type="ECO:0000259" key="5">
    <source>
        <dbReference type="PROSITE" id="PS50011"/>
    </source>
</evidence>
<dbReference type="InterPro" id="IPR011009">
    <property type="entry name" value="Kinase-like_dom_sf"/>
</dbReference>
<keyword evidence="1" id="KW-0732">Signal</keyword>
<dbReference type="SMART" id="SM00220">
    <property type="entry name" value="S_TKc"/>
    <property type="match status" value="1"/>
</dbReference>
<dbReference type="GO" id="GO:0005524">
    <property type="term" value="F:ATP binding"/>
    <property type="evidence" value="ECO:0007669"/>
    <property type="project" value="UniProtKB-KW"/>
</dbReference>
<organism evidence="7 8">
    <name type="scientific">Plakobranchus ocellatus</name>
    <dbReference type="NCBI Taxonomy" id="259542"/>
    <lineage>
        <taxon>Eukaryota</taxon>
        <taxon>Metazoa</taxon>
        <taxon>Spiralia</taxon>
        <taxon>Lophotrochozoa</taxon>
        <taxon>Mollusca</taxon>
        <taxon>Gastropoda</taxon>
        <taxon>Heterobranchia</taxon>
        <taxon>Euthyneura</taxon>
        <taxon>Panpulmonata</taxon>
        <taxon>Sacoglossa</taxon>
        <taxon>Placobranchoidea</taxon>
        <taxon>Plakobranchidae</taxon>
        <taxon>Plakobranchus</taxon>
    </lineage>
</organism>
<feature type="compositionally biased region" description="Basic and acidic residues" evidence="4">
    <location>
        <begin position="349"/>
        <end position="359"/>
    </location>
</feature>
<dbReference type="GO" id="GO:0070059">
    <property type="term" value="P:intrinsic apoptotic signaling pathway in response to endoplasmic reticulum stress"/>
    <property type="evidence" value="ECO:0007669"/>
    <property type="project" value="TreeGrafter"/>
</dbReference>
<comment type="caution">
    <text evidence="7">The sequence shown here is derived from an EMBL/GenBank/DDBJ whole genome shotgun (WGS) entry which is preliminary data.</text>
</comment>
<name>A0AAV4A6Z2_9GAST</name>
<dbReference type="Gene3D" id="1.20.1440.180">
    <property type="entry name" value="KEN domain"/>
    <property type="match status" value="1"/>
</dbReference>
<evidence type="ECO:0000256" key="1">
    <source>
        <dbReference type="ARBA" id="ARBA00022729"/>
    </source>
</evidence>
<feature type="domain" description="Protein kinase" evidence="5">
    <location>
        <begin position="1"/>
        <end position="206"/>
    </location>
</feature>
<dbReference type="InterPro" id="IPR000719">
    <property type="entry name" value="Prot_kinase_dom"/>
</dbReference>
<keyword evidence="3" id="KW-0067">ATP-binding</keyword>
<feature type="compositionally biased region" description="Low complexity" evidence="4">
    <location>
        <begin position="525"/>
        <end position="534"/>
    </location>
</feature>
<dbReference type="AlphaFoldDB" id="A0AAV4A6Z2"/>
<dbReference type="SMART" id="SM00580">
    <property type="entry name" value="PUG"/>
    <property type="match status" value="1"/>
</dbReference>
<gene>
    <name evidence="7" type="ORF">PoB_002882400</name>
</gene>
<evidence type="ECO:0000313" key="7">
    <source>
        <dbReference type="EMBL" id="GFO02319.1"/>
    </source>
</evidence>
<dbReference type="InterPro" id="IPR008271">
    <property type="entry name" value="Ser/Thr_kinase_AS"/>
</dbReference>
<evidence type="ECO:0000256" key="3">
    <source>
        <dbReference type="ARBA" id="ARBA00022840"/>
    </source>
</evidence>
<dbReference type="Gene3D" id="1.10.510.10">
    <property type="entry name" value="Transferase(Phosphotransferase) domain 1"/>
    <property type="match status" value="1"/>
</dbReference>
<dbReference type="GO" id="GO:0006397">
    <property type="term" value="P:mRNA processing"/>
    <property type="evidence" value="ECO:0007669"/>
    <property type="project" value="InterPro"/>
</dbReference>
<feature type="region of interest" description="Disordered" evidence="4">
    <location>
        <begin position="349"/>
        <end position="381"/>
    </location>
</feature>
<feature type="compositionally biased region" description="Basic and acidic residues" evidence="4">
    <location>
        <begin position="495"/>
        <end position="508"/>
    </location>
</feature>
<dbReference type="Proteomes" id="UP000735302">
    <property type="component" value="Unassembled WGS sequence"/>
</dbReference>
<dbReference type="GO" id="GO:0004674">
    <property type="term" value="F:protein serine/threonine kinase activity"/>
    <property type="evidence" value="ECO:0007669"/>
    <property type="project" value="InterPro"/>
</dbReference>
<dbReference type="PANTHER" id="PTHR13954">
    <property type="entry name" value="IRE1-RELATED"/>
    <property type="match status" value="1"/>
</dbReference>
<dbReference type="PROSITE" id="PS00108">
    <property type="entry name" value="PROTEIN_KINASE_ST"/>
    <property type="match status" value="1"/>
</dbReference>
<dbReference type="GO" id="GO:1990604">
    <property type="term" value="C:IRE1-TRAF2-ASK1 complex"/>
    <property type="evidence" value="ECO:0007669"/>
    <property type="project" value="TreeGrafter"/>
</dbReference>
<reference evidence="7 8" key="1">
    <citation type="journal article" date="2021" name="Elife">
        <title>Chloroplast acquisition without the gene transfer in kleptoplastic sea slugs, Plakobranchus ocellatus.</title>
        <authorList>
            <person name="Maeda T."/>
            <person name="Takahashi S."/>
            <person name="Yoshida T."/>
            <person name="Shimamura S."/>
            <person name="Takaki Y."/>
            <person name="Nagai Y."/>
            <person name="Toyoda A."/>
            <person name="Suzuki Y."/>
            <person name="Arimoto A."/>
            <person name="Ishii H."/>
            <person name="Satoh N."/>
            <person name="Nishiyama T."/>
            <person name="Hasebe M."/>
            <person name="Maruyama T."/>
            <person name="Minagawa J."/>
            <person name="Obokata J."/>
            <person name="Shigenobu S."/>
        </authorList>
    </citation>
    <scope>NUCLEOTIDE SEQUENCE [LARGE SCALE GENOMIC DNA]</scope>
</reference>
<evidence type="ECO:0000313" key="8">
    <source>
        <dbReference type="Proteomes" id="UP000735302"/>
    </source>
</evidence>
<evidence type="ECO:0000256" key="2">
    <source>
        <dbReference type="ARBA" id="ARBA00022741"/>
    </source>
</evidence>
<dbReference type="GO" id="GO:0051082">
    <property type="term" value="F:unfolded protein binding"/>
    <property type="evidence" value="ECO:0007669"/>
    <property type="project" value="TreeGrafter"/>
</dbReference>
<protein>
    <submittedName>
        <fullName evidence="7">Serine/threonine-protein kinase/endoribonuclease ire1</fullName>
    </submittedName>
</protein>
<accession>A0AAV4A6Z2</accession>
<evidence type="ECO:0000256" key="4">
    <source>
        <dbReference type="SAM" id="MobiDB-lite"/>
    </source>
</evidence>
<dbReference type="EMBL" id="BLXT01003580">
    <property type="protein sequence ID" value="GFO02319.1"/>
    <property type="molecule type" value="Genomic_DNA"/>
</dbReference>
<evidence type="ECO:0000259" key="6">
    <source>
        <dbReference type="PROSITE" id="PS51392"/>
    </source>
</evidence>
<keyword evidence="7" id="KW-0808">Transferase</keyword>
<keyword evidence="7" id="KW-0418">Kinase</keyword>
<dbReference type="PANTHER" id="PTHR13954:SF6">
    <property type="entry name" value="NON-SPECIFIC SERINE_THREONINE PROTEIN KINASE"/>
    <property type="match status" value="1"/>
</dbReference>
<keyword evidence="8" id="KW-1185">Reference proteome</keyword>
<dbReference type="PROSITE" id="PS51392">
    <property type="entry name" value="KEN"/>
    <property type="match status" value="1"/>
</dbReference>
<dbReference type="SUPFAM" id="SSF56112">
    <property type="entry name" value="Protein kinase-like (PK-like)"/>
    <property type="match status" value="1"/>
</dbReference>
<dbReference type="InterPro" id="IPR010513">
    <property type="entry name" value="KEN_dom"/>
</dbReference>
<feature type="region of interest" description="Disordered" evidence="4">
    <location>
        <begin position="471"/>
        <end position="554"/>
    </location>
</feature>